<dbReference type="Gene3D" id="1.10.1280.10">
    <property type="entry name" value="Di-copper center containing domain from catechol oxidase"/>
    <property type="match status" value="1"/>
</dbReference>
<keyword evidence="2" id="KW-0186">Copper</keyword>
<feature type="domain" description="Tyrosinase copper-binding" evidence="4">
    <location>
        <begin position="92"/>
        <end position="109"/>
    </location>
</feature>
<dbReference type="Proteomes" id="UP000799440">
    <property type="component" value="Unassembled WGS sequence"/>
</dbReference>
<dbReference type="PANTHER" id="PTHR11474:SF126">
    <property type="entry name" value="TYROSINASE-LIKE PROTEIN TYR-1-RELATED"/>
    <property type="match status" value="1"/>
</dbReference>
<name>A0A6A6V958_9PLEO</name>
<dbReference type="InterPro" id="IPR008922">
    <property type="entry name" value="Di-copper_centre_dom_sf"/>
</dbReference>
<dbReference type="AlphaFoldDB" id="A0A6A6V958"/>
<keyword evidence="6" id="KW-0503">Monooxygenase</keyword>
<evidence type="ECO:0000313" key="7">
    <source>
        <dbReference type="Proteomes" id="UP000799440"/>
    </source>
</evidence>
<evidence type="ECO:0000256" key="3">
    <source>
        <dbReference type="SAM" id="SignalP"/>
    </source>
</evidence>
<feature type="domain" description="Tyrosinase copper-binding" evidence="5">
    <location>
        <begin position="271"/>
        <end position="282"/>
    </location>
</feature>
<accession>A0A6A6V958</accession>
<feature type="chain" id="PRO_5025558389" evidence="3">
    <location>
        <begin position="20"/>
        <end position="346"/>
    </location>
</feature>
<dbReference type="PANTHER" id="PTHR11474">
    <property type="entry name" value="TYROSINASE FAMILY MEMBER"/>
    <property type="match status" value="1"/>
</dbReference>
<organism evidence="6 7">
    <name type="scientific">Sporormia fimetaria CBS 119925</name>
    <dbReference type="NCBI Taxonomy" id="1340428"/>
    <lineage>
        <taxon>Eukaryota</taxon>
        <taxon>Fungi</taxon>
        <taxon>Dikarya</taxon>
        <taxon>Ascomycota</taxon>
        <taxon>Pezizomycotina</taxon>
        <taxon>Dothideomycetes</taxon>
        <taxon>Pleosporomycetidae</taxon>
        <taxon>Pleosporales</taxon>
        <taxon>Sporormiaceae</taxon>
        <taxon>Sporormia</taxon>
    </lineage>
</organism>
<dbReference type="GO" id="GO:0004497">
    <property type="term" value="F:monooxygenase activity"/>
    <property type="evidence" value="ECO:0007669"/>
    <property type="project" value="UniProtKB-KW"/>
</dbReference>
<evidence type="ECO:0000259" key="4">
    <source>
        <dbReference type="PROSITE" id="PS00497"/>
    </source>
</evidence>
<dbReference type="PRINTS" id="PR00092">
    <property type="entry name" value="TYROSINASE"/>
</dbReference>
<evidence type="ECO:0000256" key="1">
    <source>
        <dbReference type="ARBA" id="ARBA00022723"/>
    </source>
</evidence>
<proteinExistence type="predicted"/>
<dbReference type="InterPro" id="IPR050316">
    <property type="entry name" value="Tyrosinase/Hemocyanin"/>
</dbReference>
<dbReference type="InterPro" id="IPR002227">
    <property type="entry name" value="Tyrosinase_Cu-bd"/>
</dbReference>
<keyword evidence="6" id="KW-0560">Oxidoreductase</keyword>
<reference evidence="6" key="1">
    <citation type="journal article" date="2020" name="Stud. Mycol.">
        <title>101 Dothideomycetes genomes: a test case for predicting lifestyles and emergence of pathogens.</title>
        <authorList>
            <person name="Haridas S."/>
            <person name="Albert R."/>
            <person name="Binder M."/>
            <person name="Bloem J."/>
            <person name="Labutti K."/>
            <person name="Salamov A."/>
            <person name="Andreopoulos B."/>
            <person name="Baker S."/>
            <person name="Barry K."/>
            <person name="Bills G."/>
            <person name="Bluhm B."/>
            <person name="Cannon C."/>
            <person name="Castanera R."/>
            <person name="Culley D."/>
            <person name="Daum C."/>
            <person name="Ezra D."/>
            <person name="Gonzalez J."/>
            <person name="Henrissat B."/>
            <person name="Kuo A."/>
            <person name="Liang C."/>
            <person name="Lipzen A."/>
            <person name="Lutzoni F."/>
            <person name="Magnuson J."/>
            <person name="Mondo S."/>
            <person name="Nolan M."/>
            <person name="Ohm R."/>
            <person name="Pangilinan J."/>
            <person name="Park H.-J."/>
            <person name="Ramirez L."/>
            <person name="Alfaro M."/>
            <person name="Sun H."/>
            <person name="Tritt A."/>
            <person name="Yoshinaga Y."/>
            <person name="Zwiers L.-H."/>
            <person name="Turgeon B."/>
            <person name="Goodwin S."/>
            <person name="Spatafora J."/>
            <person name="Crous P."/>
            <person name="Grigoriev I."/>
        </authorList>
    </citation>
    <scope>NUCLEOTIDE SEQUENCE</scope>
    <source>
        <strain evidence="6">CBS 119925</strain>
    </source>
</reference>
<dbReference type="OrthoDB" id="6132182at2759"/>
<evidence type="ECO:0000259" key="5">
    <source>
        <dbReference type="PROSITE" id="PS00498"/>
    </source>
</evidence>
<dbReference type="EMBL" id="MU006579">
    <property type="protein sequence ID" value="KAF2746070.1"/>
    <property type="molecule type" value="Genomic_DNA"/>
</dbReference>
<keyword evidence="1" id="KW-0479">Metal-binding</keyword>
<dbReference type="SUPFAM" id="SSF48056">
    <property type="entry name" value="Di-copper centre-containing domain"/>
    <property type="match status" value="1"/>
</dbReference>
<evidence type="ECO:0000256" key="2">
    <source>
        <dbReference type="ARBA" id="ARBA00023008"/>
    </source>
</evidence>
<protein>
    <submittedName>
        <fullName evidence="6">Monooxygenase</fullName>
    </submittedName>
</protein>
<evidence type="ECO:0000313" key="6">
    <source>
        <dbReference type="EMBL" id="KAF2746070.1"/>
    </source>
</evidence>
<keyword evidence="7" id="KW-1185">Reference proteome</keyword>
<gene>
    <name evidence="6" type="ORF">M011DRAFT_446094</name>
</gene>
<dbReference type="PROSITE" id="PS00497">
    <property type="entry name" value="TYROSINASE_1"/>
    <property type="match status" value="1"/>
</dbReference>
<dbReference type="Pfam" id="PF00264">
    <property type="entry name" value="Tyrosinase"/>
    <property type="match status" value="1"/>
</dbReference>
<keyword evidence="3" id="KW-0732">Signal</keyword>
<dbReference type="PROSITE" id="PS00498">
    <property type="entry name" value="TYROSINASE_2"/>
    <property type="match status" value="1"/>
</dbReference>
<sequence>MHFSAIFAASSLLLSAVSALPQPALSDAALSRKCNNPPKRVEWRQLKKKEKKAYIDAVLCLTKKKAISGIAGTVNRFDDFVAVHNAQEPWIHWVGHFILWHRYFVAAYEKALRQECGYKGAQPYWDWSVDVRPDDPESMHVFESAIFDSETGFGGNGVKIDYAPGQNPFNLPIGTGGGCVPDGPFTSDAFMNHYPGPEPQCLRRDFIPSLVNTWETPELVAHVLSQPDYTSFARALEGQKSFKTPNIHGGGHFGVGGVTGIMGDAKNSPGDPIFYLHHANLDHIFWQWQQKDRETRLREVGGPVAPLDYSGQNVTMDFLVNLGPLGPDTMLEELLDTEGGKLCYTY</sequence>
<dbReference type="GO" id="GO:0046872">
    <property type="term" value="F:metal ion binding"/>
    <property type="evidence" value="ECO:0007669"/>
    <property type="project" value="UniProtKB-KW"/>
</dbReference>
<feature type="signal peptide" evidence="3">
    <location>
        <begin position="1"/>
        <end position="19"/>
    </location>
</feature>